<evidence type="ECO:0000259" key="10">
    <source>
        <dbReference type="Pfam" id="PF00483"/>
    </source>
</evidence>
<dbReference type="Gene3D" id="3.90.550.10">
    <property type="entry name" value="Spore Coat Polysaccharide Biosynthesis Protein SpsA, Chain A"/>
    <property type="match status" value="1"/>
</dbReference>
<dbReference type="SUPFAM" id="SSF51161">
    <property type="entry name" value="Trimeric LpxA-like enzymes"/>
    <property type="match status" value="1"/>
</dbReference>
<dbReference type="GO" id="GO:0005978">
    <property type="term" value="P:glycogen biosynthetic process"/>
    <property type="evidence" value="ECO:0007669"/>
    <property type="project" value="UniProtKB-UniRule"/>
</dbReference>
<dbReference type="AlphaFoldDB" id="F7NDK6"/>
<evidence type="ECO:0000256" key="8">
    <source>
        <dbReference type="ARBA" id="ARBA00023277"/>
    </source>
</evidence>
<keyword evidence="8 9" id="KW-0119">Carbohydrate metabolism</keyword>
<comment type="pathway">
    <text evidence="9">Glycan biosynthesis; glycogen biosynthesis.</text>
</comment>
<dbReference type="InterPro" id="IPR011831">
    <property type="entry name" value="ADP-Glc_PPase"/>
</dbReference>
<dbReference type="eggNOG" id="COG0448">
    <property type="taxonomic scope" value="Bacteria"/>
</dbReference>
<sequence length="413" mass="46396">MLSSVGFYTVWDQKRVKGNVREERLLMPAKKCVAMLLAGGQGSRLGALTKNLAKPAIPFGGKYRIIDFTLSNCYNSGIDTVGVLTQYRPFVLNQYIGVGSAWGLDRKYGGVFLLPPYLREKGGDWYSGTADAIYQNINFLDMHDPCYVLVLSGDHVYKMDYSQLLEYHREKQADVTISVLEVPWEDTIRFGIMNTAGDGRITEFEEKPKNAHSNLASMGVYVFSWPALRRCLREDAQNPTSSHDFGKNIIPSLLKAGKRLYAYRFQGYWKDVGTIESYWEANMDLLSDQPQFDIRDDSWRICSFNSGQPPHYIAPGAEVTGSIVGEGCQIFGQVEQSVIFANVYIETGARVRRSIILSDVYIGKDVEIDRSVIGEKVQIEAGRKIGLLSPGSREITVIGQSFAHREQEDCEEL</sequence>
<evidence type="ECO:0000256" key="9">
    <source>
        <dbReference type="HAMAP-Rule" id="MF_00624"/>
    </source>
</evidence>
<dbReference type="HAMAP" id="MF_00624">
    <property type="entry name" value="GlgC"/>
    <property type="match status" value="1"/>
</dbReference>
<dbReference type="CDD" id="cd04651">
    <property type="entry name" value="LbH_G1P_AT_C"/>
    <property type="match status" value="1"/>
</dbReference>
<comment type="subunit">
    <text evidence="9">Homotetramer.</text>
</comment>
<dbReference type="GO" id="GO:0008878">
    <property type="term" value="F:glucose-1-phosphate adenylyltransferase activity"/>
    <property type="evidence" value="ECO:0007669"/>
    <property type="project" value="UniProtKB-UniRule"/>
</dbReference>
<keyword evidence="7 9" id="KW-0320">Glycogen biosynthesis</keyword>
<dbReference type="UniPathway" id="UPA00164"/>
<dbReference type="InterPro" id="IPR056818">
    <property type="entry name" value="GlmU/GlgC-like_hexapep"/>
</dbReference>
<comment type="similarity">
    <text evidence="1 9">Belongs to the bacterial/plant glucose-1-phosphate adenylyltransferase family.</text>
</comment>
<dbReference type="STRING" id="1009370.ALO_00565"/>
<dbReference type="NCBIfam" id="TIGR02091">
    <property type="entry name" value="glgC"/>
    <property type="match status" value="1"/>
</dbReference>
<feature type="binding site" evidence="9">
    <location>
        <position position="126"/>
    </location>
    <ligand>
        <name>alpha-D-glucose 1-phosphate</name>
        <dbReference type="ChEBI" id="CHEBI:58601"/>
    </ligand>
</feature>
<comment type="function">
    <text evidence="9">Involved in the biosynthesis of ADP-glucose, a building block required for the elongation reactions to produce glycogen. Catalyzes the reaction between ATP and alpha-D-glucose 1-phosphate (G1P) to produce pyrophosphate and ADP-Glc.</text>
</comment>
<gene>
    <name evidence="9" type="primary">glgC</name>
    <name evidence="12" type="ORF">ALO_00565</name>
</gene>
<feature type="site" description="Could play a key role in the communication between the regulatory and the substrate sites" evidence="9">
    <location>
        <position position="86"/>
    </location>
</feature>
<dbReference type="Gene3D" id="2.160.10.10">
    <property type="entry name" value="Hexapeptide repeat proteins"/>
    <property type="match status" value="1"/>
</dbReference>
<feature type="domain" description="Glucose-1-phosphate adenylyltransferase/Bifunctional protein GlmU-like C-terminal hexapeptide" evidence="11">
    <location>
        <begin position="318"/>
        <end position="387"/>
    </location>
</feature>
<evidence type="ECO:0000313" key="12">
    <source>
        <dbReference type="EMBL" id="EGO65868.1"/>
    </source>
</evidence>
<reference evidence="12 13" key="1">
    <citation type="journal article" date="2011" name="EMBO J.">
        <title>Structural diversity of bacterial flagellar motors.</title>
        <authorList>
            <person name="Chen S."/>
            <person name="Beeby M."/>
            <person name="Murphy G.E."/>
            <person name="Leadbetter J.R."/>
            <person name="Hendrixson D.R."/>
            <person name="Briegel A."/>
            <person name="Li Z."/>
            <person name="Shi J."/>
            <person name="Tocheva E.I."/>
            <person name="Muller A."/>
            <person name="Dobro M.J."/>
            <person name="Jensen G.J."/>
        </authorList>
    </citation>
    <scope>NUCLEOTIDE SEQUENCE [LARGE SCALE GENOMIC DNA]</scope>
    <source>
        <strain evidence="12 13">DSM 6540</strain>
    </source>
</reference>
<feature type="domain" description="Nucleotidyl transferase" evidence="10">
    <location>
        <begin position="34"/>
        <end position="286"/>
    </location>
</feature>
<accession>F7NDK6</accession>
<dbReference type="Proteomes" id="UP000003240">
    <property type="component" value="Unassembled WGS sequence"/>
</dbReference>
<feature type="binding site" evidence="9">
    <location>
        <position position="191"/>
    </location>
    <ligand>
        <name>alpha-D-glucose 1-phosphate</name>
        <dbReference type="ChEBI" id="CHEBI:58601"/>
    </ligand>
</feature>
<dbReference type="InterPro" id="IPR029044">
    <property type="entry name" value="Nucleotide-diphossugar_trans"/>
</dbReference>
<keyword evidence="6 9" id="KW-0067">ATP-binding</keyword>
<feature type="binding site" evidence="9">
    <location>
        <position position="217"/>
    </location>
    <ligand>
        <name>alpha-D-glucose 1-phosphate</name>
        <dbReference type="ChEBI" id="CHEBI:58601"/>
    </ligand>
</feature>
<dbReference type="InterPro" id="IPR005836">
    <property type="entry name" value="ADP_Glu_pyroP_CS"/>
</dbReference>
<dbReference type="NCBIfam" id="NF003670">
    <property type="entry name" value="PRK05293.1"/>
    <property type="match status" value="1"/>
</dbReference>
<dbReference type="PROSITE" id="PS00810">
    <property type="entry name" value="ADP_GLC_PYROPHOSPH_3"/>
    <property type="match status" value="1"/>
</dbReference>
<dbReference type="SUPFAM" id="SSF53448">
    <property type="entry name" value="Nucleotide-diphospho-sugar transferases"/>
    <property type="match status" value="1"/>
</dbReference>
<dbReference type="PANTHER" id="PTHR43523:SF2">
    <property type="entry name" value="GLUCOSE-1-PHOSPHATE ADENYLYLTRANSFERASE"/>
    <property type="match status" value="1"/>
</dbReference>
<keyword evidence="2 9" id="KW-0321">Glycogen metabolism</keyword>
<dbReference type="GO" id="GO:0005524">
    <property type="term" value="F:ATP binding"/>
    <property type="evidence" value="ECO:0007669"/>
    <property type="project" value="UniProtKB-KW"/>
</dbReference>
<evidence type="ECO:0000256" key="3">
    <source>
        <dbReference type="ARBA" id="ARBA00022679"/>
    </source>
</evidence>
<dbReference type="EC" id="2.7.7.27" evidence="9"/>
<keyword evidence="3 9" id="KW-0808">Transferase</keyword>
<evidence type="ECO:0000256" key="4">
    <source>
        <dbReference type="ARBA" id="ARBA00022695"/>
    </source>
</evidence>
<proteinExistence type="inferred from homology"/>
<dbReference type="EMBL" id="AFGF01000007">
    <property type="protein sequence ID" value="EGO65868.1"/>
    <property type="molecule type" value="Genomic_DNA"/>
</dbReference>
<keyword evidence="13" id="KW-1185">Reference proteome</keyword>
<comment type="caution">
    <text evidence="12">The sequence shown here is derived from an EMBL/GenBank/DDBJ whole genome shotgun (WGS) entry which is preliminary data.</text>
</comment>
<comment type="catalytic activity">
    <reaction evidence="9">
        <text>alpha-D-glucose 1-phosphate + ATP + H(+) = ADP-alpha-D-glucose + diphosphate</text>
        <dbReference type="Rhea" id="RHEA:12120"/>
        <dbReference type="ChEBI" id="CHEBI:15378"/>
        <dbReference type="ChEBI" id="CHEBI:30616"/>
        <dbReference type="ChEBI" id="CHEBI:33019"/>
        <dbReference type="ChEBI" id="CHEBI:57498"/>
        <dbReference type="ChEBI" id="CHEBI:58601"/>
        <dbReference type="EC" id="2.7.7.27"/>
    </reaction>
</comment>
<evidence type="ECO:0000256" key="2">
    <source>
        <dbReference type="ARBA" id="ARBA00022600"/>
    </source>
</evidence>
<name>F7NDK6_9FIRM</name>
<evidence type="ECO:0000256" key="6">
    <source>
        <dbReference type="ARBA" id="ARBA00022840"/>
    </source>
</evidence>
<dbReference type="CDD" id="cd02508">
    <property type="entry name" value="ADP_Glucose_PP"/>
    <property type="match status" value="1"/>
</dbReference>
<evidence type="ECO:0000256" key="5">
    <source>
        <dbReference type="ARBA" id="ARBA00022741"/>
    </source>
</evidence>
<dbReference type="InterPro" id="IPR011004">
    <property type="entry name" value="Trimer_LpxA-like_sf"/>
</dbReference>
<evidence type="ECO:0000256" key="7">
    <source>
        <dbReference type="ARBA" id="ARBA00023056"/>
    </source>
</evidence>
<feature type="site" description="Could play a key role in the communication between the regulatory and the substrate sites" evidence="9">
    <location>
        <position position="125"/>
    </location>
</feature>
<keyword evidence="4 9" id="KW-0548">Nucleotidyltransferase</keyword>
<protein>
    <recommendedName>
        <fullName evidence="9">Glucose-1-phosphate adenylyltransferase</fullName>
        <ecNumber evidence="9">2.7.7.27</ecNumber>
    </recommendedName>
    <alternativeName>
        <fullName evidence="9">ADP-glucose pyrophosphorylase</fullName>
        <shortName evidence="9">ADPGlc PPase</shortName>
    </alternativeName>
    <alternativeName>
        <fullName evidence="9">ADP-glucose synthase</fullName>
    </alternativeName>
</protein>
<dbReference type="PROSITE" id="PS00809">
    <property type="entry name" value="ADP_GLC_PYROPHOSPH_2"/>
    <property type="match status" value="1"/>
</dbReference>
<dbReference type="InterPro" id="IPR005835">
    <property type="entry name" value="NTP_transferase_dom"/>
</dbReference>
<dbReference type="InterPro" id="IPR023049">
    <property type="entry name" value="GlgC_bac"/>
</dbReference>
<dbReference type="Pfam" id="PF24894">
    <property type="entry name" value="Hexapep_GlmU"/>
    <property type="match status" value="1"/>
</dbReference>
<evidence type="ECO:0000259" key="11">
    <source>
        <dbReference type="Pfam" id="PF24894"/>
    </source>
</evidence>
<evidence type="ECO:0000313" key="13">
    <source>
        <dbReference type="Proteomes" id="UP000003240"/>
    </source>
</evidence>
<keyword evidence="5 9" id="KW-0547">Nucleotide-binding</keyword>
<dbReference type="Pfam" id="PF00483">
    <property type="entry name" value="NTP_transferase"/>
    <property type="match status" value="1"/>
</dbReference>
<feature type="binding site" evidence="9">
    <location>
        <begin position="206"/>
        <end position="207"/>
    </location>
    <ligand>
        <name>alpha-D-glucose 1-phosphate</name>
        <dbReference type="ChEBI" id="CHEBI:58601"/>
    </ligand>
</feature>
<evidence type="ECO:0000256" key="1">
    <source>
        <dbReference type="ARBA" id="ARBA00010443"/>
    </source>
</evidence>
<dbReference type="PANTHER" id="PTHR43523">
    <property type="entry name" value="GLUCOSE-1-PHOSPHATE ADENYLYLTRANSFERASE-RELATED"/>
    <property type="match status" value="1"/>
</dbReference>
<organism evidence="12 13">
    <name type="scientific">Acetonema longum DSM 6540</name>
    <dbReference type="NCBI Taxonomy" id="1009370"/>
    <lineage>
        <taxon>Bacteria</taxon>
        <taxon>Bacillati</taxon>
        <taxon>Bacillota</taxon>
        <taxon>Negativicutes</taxon>
        <taxon>Acetonemataceae</taxon>
        <taxon>Acetonema</taxon>
    </lineage>
</organism>